<proteinExistence type="inferred from homology"/>
<keyword evidence="11" id="KW-0206">Cytoskeleton</keyword>
<keyword evidence="7" id="KW-0243">Dynein</keyword>
<dbReference type="GO" id="GO:0005874">
    <property type="term" value="C:microtubule"/>
    <property type="evidence" value="ECO:0007669"/>
    <property type="project" value="UniProtKB-KW"/>
</dbReference>
<dbReference type="GO" id="GO:0005930">
    <property type="term" value="C:axoneme"/>
    <property type="evidence" value="ECO:0007669"/>
    <property type="project" value="UniProtKB-SubCell"/>
</dbReference>
<feature type="coiled-coil region" evidence="13">
    <location>
        <begin position="1515"/>
        <end position="1577"/>
    </location>
</feature>
<keyword evidence="8 13" id="KW-0175">Coiled coil</keyword>
<evidence type="ECO:0000313" key="24">
    <source>
        <dbReference type="Proteomes" id="UP001626550"/>
    </source>
</evidence>
<dbReference type="FunFam" id="3.40.50.300:FF:000223">
    <property type="entry name" value="Dynein heavy chain 3, axonemal"/>
    <property type="match status" value="1"/>
</dbReference>
<evidence type="ECO:0000259" key="20">
    <source>
        <dbReference type="Pfam" id="PF17857"/>
    </source>
</evidence>
<evidence type="ECO:0000256" key="1">
    <source>
        <dbReference type="ARBA" id="ARBA00004430"/>
    </source>
</evidence>
<accession>A0ABD2QJA2</accession>
<feature type="domain" description="Dynein heavy chain C-terminal" evidence="22">
    <location>
        <begin position="2421"/>
        <end position="2724"/>
    </location>
</feature>
<dbReference type="GO" id="GO:0003341">
    <property type="term" value="P:cilium movement"/>
    <property type="evidence" value="ECO:0007669"/>
    <property type="project" value="UniProtKB-ARBA"/>
</dbReference>
<evidence type="ECO:0000256" key="7">
    <source>
        <dbReference type="ARBA" id="ARBA00023017"/>
    </source>
</evidence>
<dbReference type="InterPro" id="IPR043160">
    <property type="entry name" value="Dynein_C_barrel"/>
</dbReference>
<dbReference type="Pfam" id="PF17852">
    <property type="entry name" value="Dynein_AAA_lid"/>
    <property type="match status" value="1"/>
</dbReference>
<dbReference type="InterPro" id="IPR024743">
    <property type="entry name" value="Dynein_HC_stalk"/>
</dbReference>
<evidence type="ECO:0000256" key="9">
    <source>
        <dbReference type="ARBA" id="ARBA00023069"/>
    </source>
</evidence>
<dbReference type="Pfam" id="PF12775">
    <property type="entry name" value="AAA_7"/>
    <property type="match status" value="1"/>
</dbReference>
<dbReference type="Pfam" id="PF17857">
    <property type="entry name" value="AAA_lid_1"/>
    <property type="match status" value="1"/>
</dbReference>
<dbReference type="FunFam" id="1.20.1270.280:FF:000001">
    <property type="entry name" value="dynein heavy chain 7, axonemal"/>
    <property type="match status" value="1"/>
</dbReference>
<dbReference type="InterPro" id="IPR041589">
    <property type="entry name" value="DNAH3_AAA_lid_1"/>
</dbReference>
<dbReference type="Gene3D" id="3.40.50.300">
    <property type="entry name" value="P-loop containing nucleotide triphosphate hydrolases"/>
    <property type="match status" value="5"/>
</dbReference>
<feature type="domain" description="Dynein heavy chain hydrolytic ATP-binding dynein motor region" evidence="15">
    <location>
        <begin position="21"/>
        <end position="287"/>
    </location>
</feature>
<dbReference type="InterPro" id="IPR035706">
    <property type="entry name" value="AAA_9"/>
</dbReference>
<dbReference type="Pfam" id="PF18199">
    <property type="entry name" value="Dynein_C"/>
    <property type="match status" value="1"/>
</dbReference>
<evidence type="ECO:0000256" key="3">
    <source>
        <dbReference type="ARBA" id="ARBA00022490"/>
    </source>
</evidence>
<keyword evidence="9" id="KW-0969">Cilium</keyword>
<dbReference type="FunFam" id="1.20.920.20:FF:000006">
    <property type="entry name" value="Dynein, axonemal, heavy chain 6"/>
    <property type="match status" value="1"/>
</dbReference>
<evidence type="ECO:0000256" key="13">
    <source>
        <dbReference type="SAM" id="Coils"/>
    </source>
</evidence>
<dbReference type="Pfam" id="PF03028">
    <property type="entry name" value="Dynein_heavy"/>
    <property type="match status" value="1"/>
</dbReference>
<protein>
    <recommendedName>
        <fullName evidence="25">Dynein heavy chain 7, axonemal</fullName>
    </recommendedName>
</protein>
<dbReference type="Gene3D" id="1.20.920.20">
    <property type="match status" value="1"/>
</dbReference>
<dbReference type="InterPro" id="IPR041658">
    <property type="entry name" value="AAA_lid_11"/>
</dbReference>
<keyword evidence="10" id="KW-0505">Motor protein</keyword>
<dbReference type="InterPro" id="IPR042219">
    <property type="entry name" value="AAA_lid_11_sf"/>
</dbReference>
<dbReference type="InterPro" id="IPR041228">
    <property type="entry name" value="Dynein_C"/>
</dbReference>
<dbReference type="Gene3D" id="1.10.8.710">
    <property type="match status" value="1"/>
</dbReference>
<dbReference type="Pfam" id="PF18198">
    <property type="entry name" value="AAA_lid_11"/>
    <property type="match status" value="1"/>
</dbReference>
<dbReference type="Pfam" id="PF12774">
    <property type="entry name" value="AAA_6"/>
    <property type="match status" value="1"/>
</dbReference>
<dbReference type="InterPro" id="IPR041466">
    <property type="entry name" value="Dynein_AAA5_ext"/>
</dbReference>
<dbReference type="GO" id="GO:0005524">
    <property type="term" value="F:ATP binding"/>
    <property type="evidence" value="ECO:0007669"/>
    <property type="project" value="UniProtKB-KW"/>
</dbReference>
<dbReference type="FunFam" id="1.10.8.710:FF:000004">
    <property type="entry name" value="Dynein axonemal heavy chain 6"/>
    <property type="match status" value="1"/>
</dbReference>
<feature type="domain" description="Dynein heavy chain coiled coil stalk" evidence="16">
    <location>
        <begin position="1285"/>
        <end position="1630"/>
    </location>
</feature>
<sequence>MLNTKGYSKDASSFYHRSYMHGSFFKGLASSGAWACFDEFNRIELEVLSVVAQQILCIIRAIQGNLTRFVFEGTELDLNRNCYVCITMNPGYAGRSELPDNLKVLFRPVAMMVPDYAMIGEISLYSFGFMDARSLAVKIVTTYRLCSEQLSSQSHYDYGMRAVKAVLQAAGNLKLKFPDENENILVTPCLDTDLISFQLLRSILDVNLPKFLSHDIPLFRGIISDLFPGVVLPQADYRDFLEMVHKVCADWNLQAVEFFTEKLIQTYEMMIVRHGFMMVGFPFGCKTKVLHVLAETMIRLREAGIGGDDFVKVIYRTINPKAITMGQLFGQFDPVSHEWTDGVTATTFREFASTETPDRKWVIFDGPIDTLWIESMNTVLDDNKKLCLMSGEIIQMSKEMSLIFETQDLLQASPATVSRCGMIYLEPSALGWRPIWDSWLKGAPASITESECGEHLTLSVNWLVDPCLHFLRHRCKEMIQTSDTNLVVSTLGFVEMLVFEEALSEDAENNRNLKYWVVAAFLFGIVWGIGGCLLPESRILFDQFLRSILDGNMEDHPIPKSLGAKLEVNFPENNLVYDYFYQLKNRGGWKHWNDLVGAQNFDQMKIREIIVPTMDTARYKFIMDLCFNSKRPLCFIGPTGTGKSAYTQEKLIKEIDRDAYVSYFINFSAQTSANQTQFVIMSKLDRRRKGVYGPPIGKTAILFVDDLNMPAKEIYGAQPPIELLRQYLDHKHWYDLKDTTKIHLEDLYMITAMGPPGGGRNDVTPRFMRHFHLVSMTTFNDQTMVKIFSTLVNTYMRQQEFSSEYTSAGQIIVQATLEVYKAAIGNLLPTPSKSHYVFNLRDFSRVILGICLISKENVESKQTFSRLWTHEVMRVFYDRLTDDADRKWLFDTIKNLLIKTFKENFDGIFQHLANPELANAENMWDAVSNFCAKFRDSGRDFATSSTSQGVGQEITEEHLRSLMFGDYLDPECLPEERKYQEVRDINHLYPIATQALEDYNNQYKNKMNLVIFRYVLEHLSRICRILRSPGGSALLVGVGGSGRQSLTRLAAAMAQYSIFQPEISKNYGLQEWREDLKTALRVVGAEAKPLVFLMTDAQIKEETFLEDIDNLLNTGEVPNLFTSEEKAEVMDKVQAVIEATRDKSQKAEELSPLALYKHFVNRSKENLHVVMALSPIGEAFRNRLRQFPALINCCTIDWFQPWPEDALERVASKSLERIELEDRIKVDTVNIFKYFHTSLARLSARFFANLGRKTYITPTSYLELIASFERLISSKQEETMKAKMRYVNGLDKLRFAAEQVADMQIELADLQPKLVTASEENEKILKVIATESVSVEEQRVKVKAEEQVVNQKAESSQKLSDECRADLSEAEPALQAALSALDTLKPSDITIVKSMKNPPAGVKLVMEAVCVMKELKPDMIADPAGTGKKIADYWGPSKKLLGDLTFLQQLREYDKDNIPVQVMTKIRSQYSVNPEFDPVKVARASSAAEGLCKWIQAMEQYDRVAKIVAPKKAKLAEAETELKQNMTALARTQARLKAVEDKLAQLEDNLKMTQDEKKRLEDEVVLCATKLERAKKLIGGLGGEKTRWTEAAENLQKVYDNLVGDVLIAAAVVAYLGPFIMKYREECIEDWVRLCKEYKIPCSESFSLTTCLGDPVKIQAWNIFGLPRDAFSIDNSVIVANARRWPLLIDPQSQANKWIKNMEKKNEIQILKLTNSDFNRTLENCIQFGTPVLLENVGEELDPSLEPLLLKQTFKQGGVDMIRLGESIIEYSKDFRLYITTKLSNPHYLPEVAVKVSLLNFMITIEGLEDQLLGIVVAKEKPDLEEARQELIITTANNRRMLKETEDRILATLSDSEGNILENESAIEILDSSKHISDDIQKKQKVADETQKKIDAARMDYAPIAKHSSILFFAITDLPNIDPMYQYSLTWFVNLFINSIHDSNKSKILEKRSRYLKDHFQYSLYENVCRSLFAKDKLLFSLKLCVSIMNSKGEFNHDEFMFFLTGGVGLANTIVNPASTWLADKSWDELCRAEALAPFKGIADHVTNNLKSWQAYYESKEPHNAPLPQPWNTKLNTFQALIVLRCFRPDKVCAGVMNYVNEKLGPKFIEPPPFDLARSFNDSICTAPLIFVLSPGADPTMALLKFATDKGFGGDNFESISLGQGQGPIAAKMIMNAKREGTWVLLQNCHLAVSWMNSLEAICEDLTPENTNPKFRLWLTSYPSPKFPVTVLQNGVKMTNEPPTGLRQNLLQSYMNDPISDPEFFYGNPDKQPVFERLLYGLCFFHALIQERRNFGPPGWNICYGFNESDLRISARQLKMFINDYENIPFEAITYMTGECNYGGRVTDERDRRLLMTILTDFYNAQIVSEQKYKFSPSGNYLAPPKLEYTEYIEFIKSLPTTQHPEIFGMHENVDITREVAESKQLFDSVLLTVGQQNGGGSANTDAQLTEIANDILSKMPAQFDLAQAMHKYPVKYEESMNTVLVQEMERFNKLINVIDQSLRSLLKALKGLVVMSADLDAVAASLIVGKVPVMWAKYSYPSLKPLGSYINDLLERIRFLRTWYEENKPSTFWVSGFFFTQAFLTGVVQNYARKYTIPIDLLTFDFEIMSQMSMDQYPTDGAYINGLYLDGARWDFDTMQLGEQKSKMLYDSLPVIWLKPIKKLELDEINKNSNRYVCPVYKTTERKGILSTTGHSTNFVLYILLPTSQSVNHWIKRGCALLCQLDD</sequence>
<reference evidence="23 24" key="1">
    <citation type="submission" date="2024-11" db="EMBL/GenBank/DDBJ databases">
        <title>Adaptive evolution of stress response genes in parasites aligns with host niche diversity.</title>
        <authorList>
            <person name="Hahn C."/>
            <person name="Resl P."/>
        </authorList>
    </citation>
    <scope>NUCLEOTIDE SEQUENCE [LARGE SCALE GENOMIC DNA]</scope>
    <source>
        <strain evidence="23">EGGRZ-B1_66</strain>
        <tissue evidence="23">Body</tissue>
    </source>
</reference>
<dbReference type="PANTHER" id="PTHR22878">
    <property type="entry name" value="DYNEIN HEAVY CHAIN 6, AXONEMAL-LIKE-RELATED"/>
    <property type="match status" value="1"/>
</dbReference>
<evidence type="ECO:0000259" key="22">
    <source>
        <dbReference type="Pfam" id="PF18199"/>
    </source>
</evidence>
<dbReference type="Gene3D" id="1.10.8.720">
    <property type="entry name" value="Region D6 of dynein motor"/>
    <property type="match status" value="1"/>
</dbReference>
<feature type="domain" description="Dynein heavy chain AAA module D4" evidence="17">
    <location>
        <begin position="1007"/>
        <end position="1271"/>
    </location>
</feature>
<feature type="domain" description="Dynein heavy chain region D6 P-loop" evidence="14">
    <location>
        <begin position="2125"/>
        <end position="2239"/>
    </location>
</feature>
<evidence type="ECO:0000256" key="11">
    <source>
        <dbReference type="ARBA" id="ARBA00023212"/>
    </source>
</evidence>
<dbReference type="Gene3D" id="1.10.8.1220">
    <property type="match status" value="1"/>
</dbReference>
<comment type="caution">
    <text evidence="23">The sequence shown here is derived from an EMBL/GenBank/DDBJ whole genome shotgun (WGS) entry which is preliminary data.</text>
</comment>
<feature type="domain" description="Dynein heavy chain ATP-binding dynein motor region" evidence="18">
    <location>
        <begin position="1660"/>
        <end position="1880"/>
    </location>
</feature>
<dbReference type="InterPro" id="IPR024317">
    <property type="entry name" value="Dynein_heavy_chain_D4_dom"/>
</dbReference>
<evidence type="ECO:0000313" key="23">
    <source>
        <dbReference type="EMBL" id="KAL3319619.1"/>
    </source>
</evidence>
<organism evidence="23 24">
    <name type="scientific">Cichlidogyrus casuarinus</name>
    <dbReference type="NCBI Taxonomy" id="1844966"/>
    <lineage>
        <taxon>Eukaryota</taxon>
        <taxon>Metazoa</taxon>
        <taxon>Spiralia</taxon>
        <taxon>Lophotrochozoa</taxon>
        <taxon>Platyhelminthes</taxon>
        <taxon>Monogenea</taxon>
        <taxon>Monopisthocotylea</taxon>
        <taxon>Dactylogyridea</taxon>
        <taxon>Ancyrocephalidae</taxon>
        <taxon>Cichlidogyrus</taxon>
    </lineage>
</organism>
<dbReference type="FunFam" id="3.40.50.300:FF:002141">
    <property type="entry name" value="Dynein heavy chain"/>
    <property type="match status" value="1"/>
</dbReference>
<evidence type="ECO:0000259" key="17">
    <source>
        <dbReference type="Pfam" id="PF12780"/>
    </source>
</evidence>
<evidence type="ECO:0008006" key="25">
    <source>
        <dbReference type="Google" id="ProtNLM"/>
    </source>
</evidence>
<dbReference type="Gene3D" id="1.20.920.30">
    <property type="match status" value="1"/>
</dbReference>
<evidence type="ECO:0000259" key="14">
    <source>
        <dbReference type="Pfam" id="PF03028"/>
    </source>
</evidence>
<feature type="domain" description="Dynein heavy chain AAA lid" evidence="21">
    <location>
        <begin position="2275"/>
        <end position="2413"/>
    </location>
</feature>
<feature type="domain" description="Dynein heavy chain 3 AAA+ lid" evidence="20">
    <location>
        <begin position="813"/>
        <end position="908"/>
    </location>
</feature>
<evidence type="ECO:0000256" key="8">
    <source>
        <dbReference type="ARBA" id="ARBA00023054"/>
    </source>
</evidence>
<dbReference type="FunFam" id="3.40.50.300:FF:000362">
    <property type="entry name" value="Dynein, axonemal, heavy chain 6"/>
    <property type="match status" value="1"/>
</dbReference>
<dbReference type="FunFam" id="1.10.8.720:FF:000001">
    <property type="entry name" value="dynein heavy chain 7, axonemal"/>
    <property type="match status" value="1"/>
</dbReference>
<dbReference type="InterPro" id="IPR026983">
    <property type="entry name" value="DHC"/>
</dbReference>
<comment type="subcellular location">
    <subcellularLocation>
        <location evidence="1">Cytoplasm</location>
        <location evidence="1">Cytoskeleton</location>
        <location evidence="1">Cilium axoneme</location>
    </subcellularLocation>
</comment>
<dbReference type="Pfam" id="PF12781">
    <property type="entry name" value="AAA_9"/>
    <property type="match status" value="1"/>
</dbReference>
<evidence type="ECO:0000256" key="5">
    <source>
        <dbReference type="ARBA" id="ARBA00022741"/>
    </source>
</evidence>
<dbReference type="Gene3D" id="1.20.1270.280">
    <property type="match status" value="1"/>
</dbReference>
<feature type="domain" description="Dynein heavy chain AAA 5 extension" evidence="19">
    <location>
        <begin position="460"/>
        <end position="594"/>
    </location>
</feature>
<dbReference type="Gene3D" id="3.10.490.20">
    <property type="match status" value="1"/>
</dbReference>
<evidence type="ECO:0000256" key="4">
    <source>
        <dbReference type="ARBA" id="ARBA00022701"/>
    </source>
</evidence>
<dbReference type="InterPro" id="IPR027417">
    <property type="entry name" value="P-loop_NTPase"/>
</dbReference>
<keyword evidence="6" id="KW-0067">ATP-binding</keyword>
<evidence type="ECO:0000256" key="2">
    <source>
        <dbReference type="ARBA" id="ARBA00008887"/>
    </source>
</evidence>
<dbReference type="InterPro" id="IPR043157">
    <property type="entry name" value="Dynein_AAA1S"/>
</dbReference>
<dbReference type="Pfam" id="PF12777">
    <property type="entry name" value="MT"/>
    <property type="match status" value="1"/>
</dbReference>
<dbReference type="FunFam" id="3.40.50.300:FF:001112">
    <property type="entry name" value="Dynein heavy chain 12, axonemal"/>
    <property type="match status" value="1"/>
</dbReference>
<keyword evidence="3" id="KW-0963">Cytoplasm</keyword>
<keyword evidence="5" id="KW-0547">Nucleotide-binding</keyword>
<evidence type="ECO:0000259" key="16">
    <source>
        <dbReference type="Pfam" id="PF12777"/>
    </source>
</evidence>
<dbReference type="InterPro" id="IPR004273">
    <property type="entry name" value="Dynein_heavy_D6_P-loop"/>
</dbReference>
<evidence type="ECO:0000259" key="21">
    <source>
        <dbReference type="Pfam" id="PF18198"/>
    </source>
</evidence>
<dbReference type="InterPro" id="IPR035699">
    <property type="entry name" value="AAA_6"/>
</dbReference>
<evidence type="ECO:0000259" key="15">
    <source>
        <dbReference type="Pfam" id="PF12774"/>
    </source>
</evidence>
<keyword evidence="12" id="KW-0966">Cell projection</keyword>
<dbReference type="Proteomes" id="UP001626550">
    <property type="component" value="Unassembled WGS sequence"/>
</dbReference>
<comment type="similarity">
    <text evidence="2">Belongs to the dynein heavy chain family.</text>
</comment>
<evidence type="ECO:0000256" key="10">
    <source>
        <dbReference type="ARBA" id="ARBA00023175"/>
    </source>
</evidence>
<evidence type="ECO:0000256" key="6">
    <source>
        <dbReference type="ARBA" id="ARBA00022840"/>
    </source>
</evidence>
<keyword evidence="4" id="KW-0493">Microtubule</keyword>
<name>A0ABD2QJA2_9PLAT</name>
<evidence type="ECO:0000259" key="18">
    <source>
        <dbReference type="Pfam" id="PF12781"/>
    </source>
</evidence>
<dbReference type="FunFam" id="1.10.8.1220:FF:000001">
    <property type="entry name" value="Dynein axonemal heavy chain 5"/>
    <property type="match status" value="1"/>
</dbReference>
<evidence type="ECO:0000259" key="19">
    <source>
        <dbReference type="Pfam" id="PF17852"/>
    </source>
</evidence>
<dbReference type="Pfam" id="PF12780">
    <property type="entry name" value="AAA_8"/>
    <property type="match status" value="1"/>
</dbReference>
<dbReference type="FunFam" id="3.10.490.20:FF:000001">
    <property type="entry name" value="dynein heavy chain 7, axonemal"/>
    <property type="match status" value="1"/>
</dbReference>
<keyword evidence="24" id="KW-1185">Reference proteome</keyword>
<gene>
    <name evidence="23" type="ORF">Ciccas_001702</name>
</gene>
<evidence type="ECO:0000256" key="12">
    <source>
        <dbReference type="ARBA" id="ARBA00023273"/>
    </source>
</evidence>
<dbReference type="EMBL" id="JBJKFK010000118">
    <property type="protein sequence ID" value="KAL3319619.1"/>
    <property type="molecule type" value="Genomic_DNA"/>
</dbReference>
<dbReference type="PANTHER" id="PTHR22878:SF70">
    <property type="entry name" value="DYNEIN HEAVY CHAIN 2, AXONEMAL"/>
    <property type="match status" value="1"/>
</dbReference>
<dbReference type="GO" id="GO:0030286">
    <property type="term" value="C:dynein complex"/>
    <property type="evidence" value="ECO:0007669"/>
    <property type="project" value="UniProtKB-KW"/>
</dbReference>
<dbReference type="Gene3D" id="1.10.472.130">
    <property type="match status" value="1"/>
</dbReference>
<dbReference type="Gene3D" id="6.10.140.1060">
    <property type="match status" value="1"/>
</dbReference>
<dbReference type="SUPFAM" id="SSF52540">
    <property type="entry name" value="P-loop containing nucleoside triphosphate hydrolases"/>
    <property type="match status" value="4"/>
</dbReference>